<sequence length="141" mass="16275">MFQDFFTQPPTRFIAYSFAIYEAIKSELRTRPEKTFYLVGYLFIFLHALDTAAEQDNFTASLFSFLDTLLFELLASVAIPIVIAVVTFEVSVQIFHELNIHNQLSRYGPPLIALLSILIASQPLDYFIHNIMNKTIRTLYE</sequence>
<evidence type="ECO:0000313" key="2">
    <source>
        <dbReference type="EMBL" id="KAK3741063.1"/>
    </source>
</evidence>
<reference evidence="2" key="1">
    <citation type="journal article" date="2023" name="G3 (Bethesda)">
        <title>A reference genome for the long-term kleptoplast-retaining sea slug Elysia crispata morphotype clarki.</title>
        <authorList>
            <person name="Eastman K.E."/>
            <person name="Pendleton A.L."/>
            <person name="Shaikh M.A."/>
            <person name="Suttiyut T."/>
            <person name="Ogas R."/>
            <person name="Tomko P."/>
            <person name="Gavelis G."/>
            <person name="Widhalm J.R."/>
            <person name="Wisecaver J.H."/>
        </authorList>
    </citation>
    <scope>NUCLEOTIDE SEQUENCE</scope>
    <source>
        <strain evidence="2">ECLA1</strain>
    </source>
</reference>
<gene>
    <name evidence="2" type="ORF">RRG08_005753</name>
</gene>
<keyword evidence="3" id="KW-1185">Reference proteome</keyword>
<protein>
    <submittedName>
        <fullName evidence="2">Uncharacterized protein</fullName>
    </submittedName>
</protein>
<organism evidence="2 3">
    <name type="scientific">Elysia crispata</name>
    <name type="common">lettuce slug</name>
    <dbReference type="NCBI Taxonomy" id="231223"/>
    <lineage>
        <taxon>Eukaryota</taxon>
        <taxon>Metazoa</taxon>
        <taxon>Spiralia</taxon>
        <taxon>Lophotrochozoa</taxon>
        <taxon>Mollusca</taxon>
        <taxon>Gastropoda</taxon>
        <taxon>Heterobranchia</taxon>
        <taxon>Euthyneura</taxon>
        <taxon>Panpulmonata</taxon>
        <taxon>Sacoglossa</taxon>
        <taxon>Placobranchoidea</taxon>
        <taxon>Plakobranchidae</taxon>
        <taxon>Elysia</taxon>
    </lineage>
</organism>
<keyword evidence="1" id="KW-0812">Transmembrane</keyword>
<feature type="transmembrane region" description="Helical" evidence="1">
    <location>
        <begin position="73"/>
        <end position="95"/>
    </location>
</feature>
<feature type="transmembrane region" description="Helical" evidence="1">
    <location>
        <begin position="107"/>
        <end position="124"/>
    </location>
</feature>
<dbReference type="Proteomes" id="UP001283361">
    <property type="component" value="Unassembled WGS sequence"/>
</dbReference>
<name>A0AAE1CX21_9GAST</name>
<keyword evidence="1" id="KW-0472">Membrane</keyword>
<feature type="transmembrane region" description="Helical" evidence="1">
    <location>
        <begin position="35"/>
        <end position="53"/>
    </location>
</feature>
<keyword evidence="1" id="KW-1133">Transmembrane helix</keyword>
<proteinExistence type="predicted"/>
<accession>A0AAE1CX21</accession>
<dbReference type="AlphaFoldDB" id="A0AAE1CX21"/>
<evidence type="ECO:0000313" key="3">
    <source>
        <dbReference type="Proteomes" id="UP001283361"/>
    </source>
</evidence>
<evidence type="ECO:0000256" key="1">
    <source>
        <dbReference type="SAM" id="Phobius"/>
    </source>
</evidence>
<dbReference type="EMBL" id="JAWDGP010006450">
    <property type="protein sequence ID" value="KAK3741063.1"/>
    <property type="molecule type" value="Genomic_DNA"/>
</dbReference>
<comment type="caution">
    <text evidence="2">The sequence shown here is derived from an EMBL/GenBank/DDBJ whole genome shotgun (WGS) entry which is preliminary data.</text>
</comment>